<dbReference type="InterPro" id="IPR039765">
    <property type="entry name" value="Yip5/YIPF1/YIPF2"/>
</dbReference>
<name>A0A0V0ZY06_9BILA</name>
<sequence>MDKRTLKKCPPLLEQTASQKTFCCMLSDEKFAAKTSPATSVTVFPVIHIGFLNLFKMANDLSFQEFPVDVDDASGSMNDLEMAISMDGTNPSNDNTNKQSFWSIDYYRQLFDVDTDKVIHRLLYSMVPRLNSNYVTQNIRPNPDLYGPFWISLTLLFTTAISNQLGNLFAFDVNRTHGVVNFRMITLLAGVVFFYVFMFPLLLLVFSWWRKVTDMYTLVEVICAYGYSLTIYIPITLLWAIRIDWLRWILAFFGLFLSGSVLVISLWPVVRKYKYMVSLHFTQLNLHNAVPVKNFRFLSELLGQHAVKISAIHICYICNKAAFRMFPGLHKICFWEYSCRPRCIAKFLMITVKLLFLHRKSKHGTVSC</sequence>
<comment type="caution">
    <text evidence="2">The sequence shown here is derived from an EMBL/GenBank/DDBJ whole genome shotgun (WGS) entry which is preliminary data.</text>
</comment>
<organism evidence="2 3">
    <name type="scientific">Trichinella patagoniensis</name>
    <dbReference type="NCBI Taxonomy" id="990121"/>
    <lineage>
        <taxon>Eukaryota</taxon>
        <taxon>Metazoa</taxon>
        <taxon>Ecdysozoa</taxon>
        <taxon>Nematoda</taxon>
        <taxon>Enoplea</taxon>
        <taxon>Dorylaimia</taxon>
        <taxon>Trichinellida</taxon>
        <taxon>Trichinellidae</taxon>
        <taxon>Trichinella</taxon>
    </lineage>
</organism>
<gene>
    <name evidence="2" type="primary">YIPF1</name>
    <name evidence="2" type="ORF">T12_4846</name>
</gene>
<feature type="transmembrane region" description="Helical" evidence="1">
    <location>
        <begin position="221"/>
        <end position="242"/>
    </location>
</feature>
<keyword evidence="1" id="KW-0812">Transmembrane</keyword>
<dbReference type="OrthoDB" id="10256463at2759"/>
<proteinExistence type="predicted"/>
<dbReference type="AlphaFoldDB" id="A0A0V0ZY06"/>
<evidence type="ECO:0000313" key="3">
    <source>
        <dbReference type="Proteomes" id="UP000054783"/>
    </source>
</evidence>
<dbReference type="GO" id="GO:0031267">
    <property type="term" value="F:small GTPase binding"/>
    <property type="evidence" value="ECO:0007669"/>
    <property type="project" value="InterPro"/>
</dbReference>
<accession>A0A0V0ZY06</accession>
<dbReference type="STRING" id="990121.A0A0V0ZY06"/>
<feature type="transmembrane region" description="Helical" evidence="1">
    <location>
        <begin position="185"/>
        <end position="209"/>
    </location>
</feature>
<dbReference type="PANTHER" id="PTHR12822:SF2">
    <property type="entry name" value="PROTEIN YIPF"/>
    <property type="match status" value="1"/>
</dbReference>
<keyword evidence="1" id="KW-0472">Membrane</keyword>
<keyword evidence="3" id="KW-1185">Reference proteome</keyword>
<keyword evidence="1" id="KW-1133">Transmembrane helix</keyword>
<dbReference type="GO" id="GO:0005794">
    <property type="term" value="C:Golgi apparatus"/>
    <property type="evidence" value="ECO:0007669"/>
    <property type="project" value="InterPro"/>
</dbReference>
<reference evidence="2 3" key="1">
    <citation type="submission" date="2015-01" db="EMBL/GenBank/DDBJ databases">
        <title>Evolution of Trichinella species and genotypes.</title>
        <authorList>
            <person name="Korhonen P.K."/>
            <person name="Edoardo P."/>
            <person name="Giuseppe L.R."/>
            <person name="Gasser R.B."/>
        </authorList>
    </citation>
    <scope>NUCLEOTIDE SEQUENCE [LARGE SCALE GENOMIC DNA]</scope>
    <source>
        <strain evidence="2">ISS2496</strain>
    </source>
</reference>
<dbReference type="Proteomes" id="UP000054783">
    <property type="component" value="Unassembled WGS sequence"/>
</dbReference>
<protein>
    <submittedName>
        <fullName evidence="2">Protein YIPF1</fullName>
    </submittedName>
</protein>
<dbReference type="PANTHER" id="PTHR12822">
    <property type="entry name" value="PROTEIN YIPF"/>
    <property type="match status" value="1"/>
</dbReference>
<feature type="transmembrane region" description="Helical" evidence="1">
    <location>
        <begin position="248"/>
        <end position="270"/>
    </location>
</feature>
<dbReference type="EMBL" id="JYDQ01000062">
    <property type="protein sequence ID" value="KRY17423.1"/>
    <property type="molecule type" value="Genomic_DNA"/>
</dbReference>
<dbReference type="GO" id="GO:0016192">
    <property type="term" value="P:vesicle-mediated transport"/>
    <property type="evidence" value="ECO:0007669"/>
    <property type="project" value="InterPro"/>
</dbReference>
<evidence type="ECO:0000256" key="1">
    <source>
        <dbReference type="SAM" id="Phobius"/>
    </source>
</evidence>
<feature type="transmembrane region" description="Helical" evidence="1">
    <location>
        <begin position="145"/>
        <end position="165"/>
    </location>
</feature>
<evidence type="ECO:0000313" key="2">
    <source>
        <dbReference type="EMBL" id="KRY17423.1"/>
    </source>
</evidence>